<protein>
    <submittedName>
        <fullName evidence="2">Uncharacterized protein</fullName>
    </submittedName>
</protein>
<organism evidence="2 3">
    <name type="scientific">Aureobasidium vineae</name>
    <dbReference type="NCBI Taxonomy" id="2773715"/>
    <lineage>
        <taxon>Eukaryota</taxon>
        <taxon>Fungi</taxon>
        <taxon>Dikarya</taxon>
        <taxon>Ascomycota</taxon>
        <taxon>Pezizomycotina</taxon>
        <taxon>Dothideomycetes</taxon>
        <taxon>Dothideomycetidae</taxon>
        <taxon>Dothideales</taxon>
        <taxon>Saccotheciaceae</taxon>
        <taxon>Aureobasidium</taxon>
    </lineage>
</organism>
<dbReference type="Proteomes" id="UP000716446">
    <property type="component" value="Unassembled WGS sequence"/>
</dbReference>
<evidence type="ECO:0000313" key="2">
    <source>
        <dbReference type="EMBL" id="CAD0091380.1"/>
    </source>
</evidence>
<name>A0A9N8JTN9_9PEZI</name>
<feature type="region of interest" description="Disordered" evidence="1">
    <location>
        <begin position="1"/>
        <end position="25"/>
    </location>
</feature>
<sequence length="257" mass="28662">MSATSRPNVGQEPSKNTNHRTFTRYPVAEAKTSVAGRRRVAPRVSNINTQACNNVRDEELQYTYLRDKMRGNPDTNKPLPPLPGKRSSSRPASPMDRAAHWVNKKVVTPVKEFFKTPEVNEMIGRTSQETGNQFSPRPYAMFTETKTSAEPKRHTRGKSSVDRREVAPRRSGSVSSRETFHSSPVTPRSRNSDNSMTSGVRHAIDTTQQVGSRLGLNHEAGRLVFSDAAPAGMMDPCSVCHKEPKGVLYHGRCRDCR</sequence>
<feature type="compositionally biased region" description="Polar residues" evidence="1">
    <location>
        <begin position="172"/>
        <end position="198"/>
    </location>
</feature>
<feature type="region of interest" description="Disordered" evidence="1">
    <location>
        <begin position="66"/>
        <end position="96"/>
    </location>
</feature>
<proteinExistence type="predicted"/>
<comment type="caution">
    <text evidence="2">The sequence shown here is derived from an EMBL/GenBank/DDBJ whole genome shotgun (WGS) entry which is preliminary data.</text>
</comment>
<feature type="region of interest" description="Disordered" evidence="1">
    <location>
        <begin position="143"/>
        <end position="198"/>
    </location>
</feature>
<evidence type="ECO:0000256" key="1">
    <source>
        <dbReference type="SAM" id="MobiDB-lite"/>
    </source>
</evidence>
<dbReference type="EMBL" id="CAIJEN010000013">
    <property type="protein sequence ID" value="CAD0091380.1"/>
    <property type="molecule type" value="Genomic_DNA"/>
</dbReference>
<accession>A0A9N8JTN9</accession>
<feature type="compositionally biased region" description="Polar residues" evidence="1">
    <location>
        <begin position="1"/>
        <end position="16"/>
    </location>
</feature>
<reference evidence="2" key="1">
    <citation type="submission" date="2020-06" db="EMBL/GenBank/DDBJ databases">
        <authorList>
            <person name="Onetto C."/>
        </authorList>
    </citation>
    <scope>NUCLEOTIDE SEQUENCE</scope>
</reference>
<dbReference type="AlphaFoldDB" id="A0A9N8JTN9"/>
<feature type="compositionally biased region" description="Basic and acidic residues" evidence="1">
    <location>
        <begin position="159"/>
        <end position="168"/>
    </location>
</feature>
<evidence type="ECO:0000313" key="3">
    <source>
        <dbReference type="Proteomes" id="UP000716446"/>
    </source>
</evidence>
<gene>
    <name evidence="2" type="ORF">AWRI4619_LOCUS6667</name>
</gene>
<keyword evidence="3" id="KW-1185">Reference proteome</keyword>